<evidence type="ECO:0000259" key="6">
    <source>
        <dbReference type="PROSITE" id="PS50966"/>
    </source>
</evidence>
<evidence type="ECO:0000256" key="3">
    <source>
        <dbReference type="ARBA" id="ARBA00022833"/>
    </source>
</evidence>
<accession>A0AAV0CGY6</accession>
<evidence type="ECO:0000256" key="4">
    <source>
        <dbReference type="PROSITE-ProRule" id="PRU00325"/>
    </source>
</evidence>
<dbReference type="PANTHER" id="PTHR47718">
    <property type="entry name" value="OS01G0519700 PROTEIN"/>
    <property type="match status" value="1"/>
</dbReference>
<dbReference type="PANTHER" id="PTHR47718:SF17">
    <property type="entry name" value="PROTEIN FAR1-RELATED SEQUENCE 5-LIKE"/>
    <property type="match status" value="1"/>
</dbReference>
<feature type="domain" description="SWIM-type" evidence="6">
    <location>
        <begin position="558"/>
        <end position="596"/>
    </location>
</feature>
<evidence type="ECO:0000256" key="1">
    <source>
        <dbReference type="ARBA" id="ARBA00022723"/>
    </source>
</evidence>
<feature type="compositionally biased region" description="Polar residues" evidence="5">
    <location>
        <begin position="727"/>
        <end position="736"/>
    </location>
</feature>
<dbReference type="Pfam" id="PF03101">
    <property type="entry name" value="FAR1"/>
    <property type="match status" value="1"/>
</dbReference>
<dbReference type="AlphaFoldDB" id="A0AAV0CGY6"/>
<dbReference type="Proteomes" id="UP001152523">
    <property type="component" value="Unassembled WGS sequence"/>
</dbReference>
<protein>
    <recommendedName>
        <fullName evidence="6">SWIM-type domain-containing protein</fullName>
    </recommendedName>
</protein>
<dbReference type="Pfam" id="PF10551">
    <property type="entry name" value="MULE"/>
    <property type="match status" value="1"/>
</dbReference>
<evidence type="ECO:0000256" key="2">
    <source>
        <dbReference type="ARBA" id="ARBA00022771"/>
    </source>
</evidence>
<keyword evidence="3" id="KW-0862">Zinc</keyword>
<feature type="region of interest" description="Disordered" evidence="5">
    <location>
        <begin position="691"/>
        <end position="736"/>
    </location>
</feature>
<reference evidence="7" key="1">
    <citation type="submission" date="2022-07" db="EMBL/GenBank/DDBJ databases">
        <authorList>
            <person name="Macas J."/>
            <person name="Novak P."/>
            <person name="Neumann P."/>
        </authorList>
    </citation>
    <scope>NUCLEOTIDE SEQUENCE</scope>
</reference>
<keyword evidence="8" id="KW-1185">Reference proteome</keyword>
<dbReference type="InterPro" id="IPR007527">
    <property type="entry name" value="Znf_SWIM"/>
</dbReference>
<sequence length="736" mass="84648">MSNFSDEIACTGHLIEDIESRGDIFVVDSTSHSSSSFDAIPQSDSSLVVKEAEVSELLGKIVLSENEAFDLYNEYAFRIGFGVRYSTLRKKEGGCDVRGREFCCTKQGHKKNKGVHGKAFTKVDRRTGCKAKIYFEFRSNGQWVVVRHLMDHNHYFCPDSLVHHVRSHRDVSSSELMYLNHLRNRGVKIADGFRCLQAEAGGSPSVGFVLRDVYNELEKNKKKSFDGCDANTLINIFRNRQTNEEDFFFSFEVDVDGSLVSFFWRDKQMKEDYLAFGELVVHDTTYRTNKYNMICGPFVGINNHTHTCMFGCGFLLNERIESFEWLFTTFLTSMDSVHPKTVMTDQSTSMASAISKIFPSSKHRLYIWHIIENSKKHIQDLRNDAGFLDLFDRVLKLCHTVSEFDFYWNRMVTTFNCSENPWLKKLYGLREKWCPAFSKEYFSAGILSSQRSESTNHSLSRKLTATTSLYDFYHFFCEAVSEWRSHERSDQQRCWDGFPEIAIPHLGILHTASRIYTIDAYALFEKEFLRAMSLKHEVKHCVGSVIGYLVWMPHIDQFSQWVSYDTTSHFVNCSCKRFQEVGFLCCHSLRIYHIHDVEVLPDCYVLKRWTRIAKSVEQSQSSMLSNTSSVLPSVWRMQMQRKLHKLLCSSDSNASARLLCEESFKKLKHDVEEHVGSVYFSDSDSASIGVGAISNPKGSRKKGERNVRRKSIVEIKSNQARGRKKSTAASTSLIEP</sequence>
<evidence type="ECO:0000313" key="8">
    <source>
        <dbReference type="Proteomes" id="UP001152523"/>
    </source>
</evidence>
<proteinExistence type="predicted"/>
<dbReference type="GO" id="GO:0008270">
    <property type="term" value="F:zinc ion binding"/>
    <property type="evidence" value="ECO:0007669"/>
    <property type="project" value="UniProtKB-KW"/>
</dbReference>
<feature type="compositionally biased region" description="Basic residues" evidence="5">
    <location>
        <begin position="698"/>
        <end position="710"/>
    </location>
</feature>
<dbReference type="EMBL" id="CAMAPF010000028">
    <property type="protein sequence ID" value="CAH9075074.1"/>
    <property type="molecule type" value="Genomic_DNA"/>
</dbReference>
<dbReference type="SMART" id="SM00575">
    <property type="entry name" value="ZnF_PMZ"/>
    <property type="match status" value="1"/>
</dbReference>
<evidence type="ECO:0000256" key="5">
    <source>
        <dbReference type="SAM" id="MobiDB-lite"/>
    </source>
</evidence>
<name>A0AAV0CGY6_9ASTE</name>
<keyword evidence="1" id="KW-0479">Metal-binding</keyword>
<organism evidence="7 8">
    <name type="scientific">Cuscuta epithymum</name>
    <dbReference type="NCBI Taxonomy" id="186058"/>
    <lineage>
        <taxon>Eukaryota</taxon>
        <taxon>Viridiplantae</taxon>
        <taxon>Streptophyta</taxon>
        <taxon>Embryophyta</taxon>
        <taxon>Tracheophyta</taxon>
        <taxon>Spermatophyta</taxon>
        <taxon>Magnoliopsida</taxon>
        <taxon>eudicotyledons</taxon>
        <taxon>Gunneridae</taxon>
        <taxon>Pentapetalae</taxon>
        <taxon>asterids</taxon>
        <taxon>lamiids</taxon>
        <taxon>Solanales</taxon>
        <taxon>Convolvulaceae</taxon>
        <taxon>Cuscuteae</taxon>
        <taxon>Cuscuta</taxon>
        <taxon>Cuscuta subgen. Cuscuta</taxon>
    </lineage>
</organism>
<keyword evidence="2 4" id="KW-0863">Zinc-finger</keyword>
<dbReference type="InterPro" id="IPR006564">
    <property type="entry name" value="Znf_PMZ"/>
</dbReference>
<comment type="caution">
    <text evidence="7">The sequence shown here is derived from an EMBL/GenBank/DDBJ whole genome shotgun (WGS) entry which is preliminary data.</text>
</comment>
<dbReference type="InterPro" id="IPR018289">
    <property type="entry name" value="MULE_transposase_dom"/>
</dbReference>
<gene>
    <name evidence="7" type="ORF">CEPIT_LOCUS5221</name>
</gene>
<dbReference type="PROSITE" id="PS50966">
    <property type="entry name" value="ZF_SWIM"/>
    <property type="match status" value="1"/>
</dbReference>
<dbReference type="InterPro" id="IPR004330">
    <property type="entry name" value="FAR1_DNA_bnd_dom"/>
</dbReference>
<evidence type="ECO:0000313" key="7">
    <source>
        <dbReference type="EMBL" id="CAH9075074.1"/>
    </source>
</evidence>